<dbReference type="AlphaFoldDB" id="A0A7C2K059"/>
<dbReference type="Pfam" id="PF10518">
    <property type="entry name" value="TAT_signal"/>
    <property type="match status" value="1"/>
</dbReference>
<keyword evidence="3" id="KW-0325">Glycoprotein</keyword>
<protein>
    <submittedName>
        <fullName evidence="4">Twin-arginine translocation signal domain-containing protein</fullName>
    </submittedName>
</protein>
<keyword evidence="1" id="KW-0732">Signal</keyword>
<dbReference type="NCBIfam" id="TIGR01409">
    <property type="entry name" value="TAT_signal_seq"/>
    <property type="match status" value="1"/>
</dbReference>
<comment type="caution">
    <text evidence="4">The sequence shown here is derived from an EMBL/GenBank/DDBJ whole genome shotgun (WGS) entry which is preliminary data.</text>
</comment>
<dbReference type="InterPro" id="IPR019546">
    <property type="entry name" value="TAT_signal_bac_arc"/>
</dbReference>
<dbReference type="InterPro" id="IPR001258">
    <property type="entry name" value="NHL_repeat"/>
</dbReference>
<name>A0A7C2K059_9PLAN</name>
<dbReference type="PANTHER" id="PTHR10680:SF38">
    <property type="entry name" value="BLL1368 PROTEIN"/>
    <property type="match status" value="1"/>
</dbReference>
<sequence length="351" mass="39423">MTTSDYLFPNRLTRRDFLQWSGAAAAGMALASTARAAESVKLGNRAFTYQLVEGWGQLPAGMSYGLGCAIVVDSQDRVYVTSRSENPCVAVFDKDGQLLETWSKDFAENVGYTTRQVKDTAHGLYWSREGNDEFFYFTENKPGSRVYKTDLKGKVLYTLGNVEQEGSISQKFDFASPTDVAVAPNGDIYIVDGYGSQLVHRFDKNFKHLQTIGGRGKEHGKFNICHGVWVSTLKGEPEVYIADRANNRIEIYSPELEYRRTIEGVRLPCCFYQHADHIYVPELGARVSVIDKNDQIVARLGDGQGINPADIKEHPEAFAKPHALTLDSRGDLYVLEWLDFGRPRKFRHMPA</sequence>
<evidence type="ECO:0000256" key="2">
    <source>
        <dbReference type="ARBA" id="ARBA00022737"/>
    </source>
</evidence>
<dbReference type="Gene3D" id="2.120.10.30">
    <property type="entry name" value="TolB, C-terminal domain"/>
    <property type="match status" value="1"/>
</dbReference>
<organism evidence="4">
    <name type="scientific">Schlesneria paludicola</name>
    <dbReference type="NCBI Taxonomy" id="360056"/>
    <lineage>
        <taxon>Bacteria</taxon>
        <taxon>Pseudomonadati</taxon>
        <taxon>Planctomycetota</taxon>
        <taxon>Planctomycetia</taxon>
        <taxon>Planctomycetales</taxon>
        <taxon>Planctomycetaceae</taxon>
        <taxon>Schlesneria</taxon>
    </lineage>
</organism>
<dbReference type="EMBL" id="DSOK01000245">
    <property type="protein sequence ID" value="HEN15499.1"/>
    <property type="molecule type" value="Genomic_DNA"/>
</dbReference>
<reference evidence="4" key="1">
    <citation type="journal article" date="2020" name="mSystems">
        <title>Genome- and Community-Level Interaction Insights into Carbon Utilization and Element Cycling Functions of Hydrothermarchaeota in Hydrothermal Sediment.</title>
        <authorList>
            <person name="Zhou Z."/>
            <person name="Liu Y."/>
            <person name="Xu W."/>
            <person name="Pan J."/>
            <person name="Luo Z.H."/>
            <person name="Li M."/>
        </authorList>
    </citation>
    <scope>NUCLEOTIDE SEQUENCE [LARGE SCALE GENOMIC DNA]</scope>
    <source>
        <strain evidence="4">SpSt-339</strain>
    </source>
</reference>
<dbReference type="Pfam" id="PF01436">
    <property type="entry name" value="NHL"/>
    <property type="match status" value="1"/>
</dbReference>
<evidence type="ECO:0000256" key="1">
    <source>
        <dbReference type="ARBA" id="ARBA00022729"/>
    </source>
</evidence>
<dbReference type="PROSITE" id="PS51318">
    <property type="entry name" value="TAT"/>
    <property type="match status" value="1"/>
</dbReference>
<dbReference type="InterPro" id="IPR006311">
    <property type="entry name" value="TAT_signal"/>
</dbReference>
<evidence type="ECO:0000256" key="3">
    <source>
        <dbReference type="ARBA" id="ARBA00023180"/>
    </source>
</evidence>
<gene>
    <name evidence="4" type="ORF">ENQ76_08540</name>
</gene>
<dbReference type="PANTHER" id="PTHR10680">
    <property type="entry name" value="PEPTIDYL-GLYCINE ALPHA-AMIDATING MONOOXYGENASE"/>
    <property type="match status" value="1"/>
</dbReference>
<keyword evidence="2" id="KW-0677">Repeat</keyword>
<proteinExistence type="predicted"/>
<accession>A0A7C2K059</accession>
<dbReference type="InterPro" id="IPR011042">
    <property type="entry name" value="6-blade_b-propeller_TolB-like"/>
</dbReference>
<evidence type="ECO:0000313" key="4">
    <source>
        <dbReference type="EMBL" id="HEN15499.1"/>
    </source>
</evidence>
<dbReference type="SUPFAM" id="SSF63829">
    <property type="entry name" value="Calcium-dependent phosphotriesterase"/>
    <property type="match status" value="1"/>
</dbReference>